<dbReference type="GO" id="GO:0061630">
    <property type="term" value="F:ubiquitin protein ligase activity"/>
    <property type="evidence" value="ECO:0007669"/>
    <property type="project" value="TreeGrafter"/>
</dbReference>
<dbReference type="PANTHER" id="PTHR45931">
    <property type="entry name" value="SI:CH211-59O9.10"/>
    <property type="match status" value="1"/>
</dbReference>
<dbReference type="InterPro" id="IPR051834">
    <property type="entry name" value="RING_finger_E3_ligase"/>
</dbReference>
<dbReference type="SMART" id="SM00184">
    <property type="entry name" value="RING"/>
    <property type="match status" value="1"/>
</dbReference>
<feature type="domain" description="RING-type" evidence="5">
    <location>
        <begin position="56"/>
        <end position="97"/>
    </location>
</feature>
<keyword evidence="3" id="KW-0862">Zinc</keyword>
<sequence length="120" mass="13683">METRPPRIPPRGLVFGMPFHIIWVYVDVGDERHFPKTAQVAIEALCESTVASVSSCAVCFEDFVVGSKALTLPCDHFFHRSCILPWLERQNTCPLCRYELPTEPVLVNEMDIESYSRQPL</sequence>
<dbReference type="EMBL" id="HACM01000238">
    <property type="protein sequence ID" value="CRZ00680.1"/>
    <property type="molecule type" value="Transcribed_RNA"/>
</dbReference>
<dbReference type="InterPro" id="IPR001841">
    <property type="entry name" value="Znf_RING"/>
</dbReference>
<keyword evidence="2 4" id="KW-0863">Zinc-finger</keyword>
<organism evidence="6">
    <name type="scientific">Spongospora subterranea</name>
    <dbReference type="NCBI Taxonomy" id="70186"/>
    <lineage>
        <taxon>Eukaryota</taxon>
        <taxon>Sar</taxon>
        <taxon>Rhizaria</taxon>
        <taxon>Endomyxa</taxon>
        <taxon>Phytomyxea</taxon>
        <taxon>Plasmodiophorida</taxon>
        <taxon>Plasmodiophoridae</taxon>
        <taxon>Spongospora</taxon>
    </lineage>
</organism>
<dbReference type="GO" id="GO:0006511">
    <property type="term" value="P:ubiquitin-dependent protein catabolic process"/>
    <property type="evidence" value="ECO:0007669"/>
    <property type="project" value="TreeGrafter"/>
</dbReference>
<evidence type="ECO:0000256" key="3">
    <source>
        <dbReference type="ARBA" id="ARBA00022833"/>
    </source>
</evidence>
<dbReference type="GO" id="GO:0005634">
    <property type="term" value="C:nucleus"/>
    <property type="evidence" value="ECO:0007669"/>
    <property type="project" value="TreeGrafter"/>
</dbReference>
<dbReference type="SUPFAM" id="SSF57850">
    <property type="entry name" value="RING/U-box"/>
    <property type="match status" value="1"/>
</dbReference>
<evidence type="ECO:0000256" key="2">
    <source>
        <dbReference type="ARBA" id="ARBA00022771"/>
    </source>
</evidence>
<keyword evidence="1" id="KW-0479">Metal-binding</keyword>
<dbReference type="PANTHER" id="PTHR45931:SF16">
    <property type="entry name" value="RING_U-BOX SUPERFAMILY PROTEIN"/>
    <property type="match status" value="1"/>
</dbReference>
<evidence type="ECO:0000256" key="4">
    <source>
        <dbReference type="PROSITE-ProRule" id="PRU00175"/>
    </source>
</evidence>
<evidence type="ECO:0000313" key="6">
    <source>
        <dbReference type="EMBL" id="CRZ00680.1"/>
    </source>
</evidence>
<dbReference type="PROSITE" id="PS50089">
    <property type="entry name" value="ZF_RING_2"/>
    <property type="match status" value="1"/>
</dbReference>
<dbReference type="Gene3D" id="3.30.40.10">
    <property type="entry name" value="Zinc/RING finger domain, C3HC4 (zinc finger)"/>
    <property type="match status" value="1"/>
</dbReference>
<dbReference type="GO" id="GO:0008270">
    <property type="term" value="F:zinc ion binding"/>
    <property type="evidence" value="ECO:0007669"/>
    <property type="project" value="UniProtKB-KW"/>
</dbReference>
<name>A0A0H5QFF3_9EUKA</name>
<protein>
    <recommendedName>
        <fullName evidence="5">RING-type domain-containing protein</fullName>
    </recommendedName>
</protein>
<dbReference type="Pfam" id="PF13639">
    <property type="entry name" value="zf-RING_2"/>
    <property type="match status" value="1"/>
</dbReference>
<dbReference type="AlphaFoldDB" id="A0A0H5QFF3"/>
<proteinExistence type="predicted"/>
<evidence type="ECO:0000256" key="1">
    <source>
        <dbReference type="ARBA" id="ARBA00022723"/>
    </source>
</evidence>
<evidence type="ECO:0000259" key="5">
    <source>
        <dbReference type="PROSITE" id="PS50089"/>
    </source>
</evidence>
<accession>A0A0H5QFF3</accession>
<reference evidence="6" key="1">
    <citation type="submission" date="2015-04" db="EMBL/GenBank/DDBJ databases">
        <title>The genome sequence of the plant pathogenic Rhizarian Plasmodiophora brassicae reveals insights in its biotrophic life cycle and the origin of chitin synthesis.</title>
        <authorList>
            <person name="Schwelm A."/>
            <person name="Fogelqvist J."/>
            <person name="Knaust A."/>
            <person name="Julke S."/>
            <person name="Lilja T."/>
            <person name="Dhandapani V."/>
            <person name="Bonilla-Rosso G."/>
            <person name="Karlsson M."/>
            <person name="Shevchenko A."/>
            <person name="Choi S.R."/>
            <person name="Kim H.G."/>
            <person name="Park J.Y."/>
            <person name="Lim Y.P."/>
            <person name="Ludwig-Muller J."/>
            <person name="Dixelius C."/>
        </authorList>
    </citation>
    <scope>NUCLEOTIDE SEQUENCE</scope>
    <source>
        <tissue evidence="6">Potato root galls</tissue>
    </source>
</reference>
<dbReference type="InterPro" id="IPR013083">
    <property type="entry name" value="Znf_RING/FYVE/PHD"/>
</dbReference>